<dbReference type="Gene3D" id="3.40.1080.10">
    <property type="entry name" value="Glutaconate Coenzyme A-transferase"/>
    <property type="match status" value="2"/>
</dbReference>
<dbReference type="SUPFAM" id="SSF100950">
    <property type="entry name" value="NagB/RpiA/CoA transferase-like"/>
    <property type="match status" value="2"/>
</dbReference>
<organism evidence="2 3">
    <name type="scientific">Lacrimispora celerecrescens</name>
    <dbReference type="NCBI Taxonomy" id="29354"/>
    <lineage>
        <taxon>Bacteria</taxon>
        <taxon>Bacillati</taxon>
        <taxon>Bacillota</taxon>
        <taxon>Clostridia</taxon>
        <taxon>Lachnospirales</taxon>
        <taxon>Lachnospiraceae</taxon>
        <taxon>Lacrimispora</taxon>
    </lineage>
</organism>
<dbReference type="STRING" id="29354.IO98_05570"/>
<comment type="caution">
    <text evidence="2">The sequence shown here is derived from an EMBL/GenBank/DDBJ whole genome shotgun (WGS) entry which is preliminary data.</text>
</comment>
<sequence length="520" mass="56384">MINAVGRDIPEEILKITGKEPFMGIHHFDGSVYKKDGPYTKCVINSEGSKMVDSIRDCLVKCGIRDGMTLGFHHHFREGDYVVNMVMEEIHNMGIKDITICASSLGKAHDKLVEYIEDGTITGIQSSGVRGKIGRAISEGKLKGLAIMRSHGGRVRAIETGEVRIDIAFIGAPTCDDYGNCRGIGGKSDCGVLSYSMVDADYADKVVAITDCLVPFPNFPAHISMTKVDYVVVVDEIGNPEKIATGAAKPTTDMRKLMMADYCTEFVVNTPYFKDGFSYQTGVGGASIASTISLAKIMKERNVRMRFGVGGLTKPMCDLLENGQVDALLDTQDFDLDAVESVINPKHFRISAGEYADPFNKGAVVNKLDFVILAALEVDVNFNCNVVVGSDGMITGAQGGHPDTAAGAKCTIVITPLLQGRIPAVCTDVTTVTTPGESIDVVITDYGIAINPNRQDLIQCMKDVDLPFKTIEELRDIAYSITGKPEKVQFDDKVVGIIESRDGTVMDVVRKIKEFQFTGE</sequence>
<dbReference type="NCBIfam" id="TIGR01584">
    <property type="entry name" value="citF"/>
    <property type="match status" value="1"/>
</dbReference>
<evidence type="ECO:0000256" key="1">
    <source>
        <dbReference type="PIRNR" id="PIRNR009451"/>
    </source>
</evidence>
<dbReference type="EC" id="2.8.3.10" evidence="1"/>
<dbReference type="GO" id="GO:0009346">
    <property type="term" value="C:ATP-independent citrate lyase complex"/>
    <property type="evidence" value="ECO:0007669"/>
    <property type="project" value="UniProtKB-UniRule"/>
</dbReference>
<evidence type="ECO:0000313" key="2">
    <source>
        <dbReference type="EMBL" id="KEZ90858.1"/>
    </source>
</evidence>
<dbReference type="InterPro" id="IPR006472">
    <property type="entry name" value="Citrate_lyase_asu"/>
</dbReference>
<dbReference type="InterPro" id="IPR037171">
    <property type="entry name" value="NagB/RpiA_transferase-like"/>
</dbReference>
<name>A0A084JPH4_9FIRM</name>
<dbReference type="EC" id="4.1.3.6" evidence="1"/>
<evidence type="ECO:0000313" key="3">
    <source>
        <dbReference type="Proteomes" id="UP000028525"/>
    </source>
</evidence>
<comment type="catalytic activity">
    <reaction evidence="1">
        <text>citrate + acetyl-CoA = (3S)-citryl-CoA + acetate</text>
        <dbReference type="Rhea" id="RHEA:19405"/>
        <dbReference type="ChEBI" id="CHEBI:16947"/>
        <dbReference type="ChEBI" id="CHEBI:30089"/>
        <dbReference type="ChEBI" id="CHEBI:57288"/>
        <dbReference type="ChEBI" id="CHEBI:57321"/>
        <dbReference type="EC" id="2.8.3.10"/>
    </reaction>
</comment>
<dbReference type="PANTHER" id="PTHR40596:SF1">
    <property type="entry name" value="CITRATE LYASE ALPHA CHAIN"/>
    <property type="match status" value="1"/>
</dbReference>
<comment type="catalytic activity">
    <reaction evidence="1">
        <text>citrate = oxaloacetate + acetate</text>
        <dbReference type="Rhea" id="RHEA:10760"/>
        <dbReference type="ChEBI" id="CHEBI:16452"/>
        <dbReference type="ChEBI" id="CHEBI:16947"/>
        <dbReference type="ChEBI" id="CHEBI:30089"/>
        <dbReference type="EC" id="4.1.3.6"/>
    </reaction>
</comment>
<dbReference type="EMBL" id="JPME01000008">
    <property type="protein sequence ID" value="KEZ90858.1"/>
    <property type="molecule type" value="Genomic_DNA"/>
</dbReference>
<dbReference type="GO" id="GO:0008814">
    <property type="term" value="F:citrate CoA-transferase activity"/>
    <property type="evidence" value="ECO:0007669"/>
    <property type="project" value="UniProtKB-UniRule"/>
</dbReference>
<comment type="subcellular location">
    <subcellularLocation>
        <location evidence="1">Cytoplasm</location>
    </subcellularLocation>
</comment>
<dbReference type="Proteomes" id="UP000028525">
    <property type="component" value="Unassembled WGS sequence"/>
</dbReference>
<dbReference type="GO" id="GO:0008815">
    <property type="term" value="F:citrate (pro-3S)-lyase activity"/>
    <property type="evidence" value="ECO:0007669"/>
    <property type="project" value="UniProtKB-UniRule"/>
</dbReference>
<dbReference type="PIRSF" id="PIRSF009451">
    <property type="entry name" value="Citrt_lyas_alpha"/>
    <property type="match status" value="1"/>
</dbReference>
<dbReference type="PANTHER" id="PTHR40596">
    <property type="entry name" value="CITRATE LYASE ALPHA CHAIN"/>
    <property type="match status" value="1"/>
</dbReference>
<keyword evidence="3" id="KW-1185">Reference proteome</keyword>
<dbReference type="OrthoDB" id="9767643at2"/>
<keyword evidence="1" id="KW-0963">Cytoplasm</keyword>
<keyword evidence="1 2" id="KW-0456">Lyase</keyword>
<dbReference type="GO" id="GO:0006084">
    <property type="term" value="P:acetyl-CoA metabolic process"/>
    <property type="evidence" value="ECO:0007669"/>
    <property type="project" value="UniProtKB-UniRule"/>
</dbReference>
<reference evidence="2 3" key="1">
    <citation type="submission" date="2014-07" db="EMBL/GenBank/DDBJ databases">
        <title>Draft genome of Clostridium celerecrescens 152B isolated from sediments associated with methane hydrate from Krishna Godavari basin.</title>
        <authorList>
            <person name="Honkalas V.S."/>
            <person name="Dabir A.P."/>
            <person name="Arora P."/>
            <person name="Dhakephalkar P.K."/>
        </authorList>
    </citation>
    <scope>NUCLEOTIDE SEQUENCE [LARGE SCALE GENOMIC DNA]</scope>
    <source>
        <strain evidence="2 3">152B</strain>
    </source>
</reference>
<gene>
    <name evidence="2" type="ORF">IO98_05570</name>
</gene>
<accession>A0A084JPH4</accession>
<dbReference type="AlphaFoldDB" id="A0A084JPH4"/>
<dbReference type="GO" id="GO:0005737">
    <property type="term" value="C:cytoplasm"/>
    <property type="evidence" value="ECO:0007669"/>
    <property type="project" value="UniProtKB-SubCell"/>
</dbReference>
<proteinExistence type="predicted"/>
<dbReference type="Pfam" id="PF04223">
    <property type="entry name" value="CitF"/>
    <property type="match status" value="1"/>
</dbReference>
<dbReference type="RefSeq" id="WP_038278806.1">
    <property type="nucleotide sequence ID" value="NZ_JPME01000008.1"/>
</dbReference>
<protein>
    <recommendedName>
        <fullName evidence="1">Citrate lyase alpha chain</fullName>
        <shortName evidence="1">Citrase alpha chain</shortName>
        <ecNumber evidence="1">2.8.3.10</ecNumber>
        <ecNumber evidence="1">4.1.3.6</ecNumber>
    </recommendedName>
    <alternativeName>
        <fullName evidence="1">Citrate (pro-3S)-lyase alpha chain</fullName>
    </alternativeName>
    <alternativeName>
        <fullName evidence="1">Citrate CoA-transferase subunit</fullName>
    </alternativeName>
</protein>
<keyword evidence="1" id="KW-0808">Transferase</keyword>